<dbReference type="InterPro" id="IPR003004">
    <property type="entry name" value="GspF/PilC"/>
</dbReference>
<feature type="domain" description="Type II secretion system protein GspF" evidence="9">
    <location>
        <begin position="68"/>
        <end position="191"/>
    </location>
</feature>
<evidence type="ECO:0000313" key="10">
    <source>
        <dbReference type="EMBL" id="PJE74493.1"/>
    </source>
</evidence>
<feature type="domain" description="Type II secretion system protein GspF" evidence="9">
    <location>
        <begin position="272"/>
        <end position="394"/>
    </location>
</feature>
<feature type="transmembrane region" description="Helical" evidence="8">
    <location>
        <begin position="222"/>
        <end position="239"/>
    </location>
</feature>
<dbReference type="PANTHER" id="PTHR30012:SF0">
    <property type="entry name" value="TYPE II SECRETION SYSTEM PROTEIN F-RELATED"/>
    <property type="match status" value="1"/>
</dbReference>
<comment type="similarity">
    <text evidence="2">Belongs to the GSP F family.</text>
</comment>
<dbReference type="InterPro" id="IPR018076">
    <property type="entry name" value="T2SS_GspF_dom"/>
</dbReference>
<keyword evidence="5 8" id="KW-0812">Transmembrane</keyword>
<feature type="transmembrane region" description="Helical" evidence="8">
    <location>
        <begin position="167"/>
        <end position="190"/>
    </location>
</feature>
<dbReference type="PANTHER" id="PTHR30012">
    <property type="entry name" value="GENERAL SECRETION PATHWAY PROTEIN"/>
    <property type="match status" value="1"/>
</dbReference>
<evidence type="ECO:0000256" key="1">
    <source>
        <dbReference type="ARBA" id="ARBA00004429"/>
    </source>
</evidence>
<organism evidence="10 11">
    <name type="scientific">Candidatus Taylorbacteria bacterium CG10_big_fil_rev_8_21_14_0_10_41_48</name>
    <dbReference type="NCBI Taxonomy" id="1975024"/>
    <lineage>
        <taxon>Bacteria</taxon>
        <taxon>Candidatus Tayloriibacteriota</taxon>
    </lineage>
</organism>
<evidence type="ECO:0000256" key="8">
    <source>
        <dbReference type="SAM" id="Phobius"/>
    </source>
</evidence>
<keyword evidence="7 8" id="KW-0472">Membrane</keyword>
<dbReference type="PRINTS" id="PR00812">
    <property type="entry name" value="BCTERIALGSPF"/>
</dbReference>
<evidence type="ECO:0000256" key="3">
    <source>
        <dbReference type="ARBA" id="ARBA00022475"/>
    </source>
</evidence>
<dbReference type="AlphaFoldDB" id="A0A2M8LCY2"/>
<evidence type="ECO:0000313" key="11">
    <source>
        <dbReference type="Proteomes" id="UP000228700"/>
    </source>
</evidence>
<dbReference type="Gene3D" id="1.20.81.30">
    <property type="entry name" value="Type II secretion system (T2SS), domain F"/>
    <property type="match status" value="2"/>
</dbReference>
<reference evidence="11" key="1">
    <citation type="submission" date="2017-09" db="EMBL/GenBank/DDBJ databases">
        <title>Depth-based differentiation of microbial function through sediment-hosted aquifers and enrichment of novel symbionts in the deep terrestrial subsurface.</title>
        <authorList>
            <person name="Probst A.J."/>
            <person name="Ladd B."/>
            <person name="Jarett J.K."/>
            <person name="Geller-Mcgrath D.E."/>
            <person name="Sieber C.M.K."/>
            <person name="Emerson J.B."/>
            <person name="Anantharaman K."/>
            <person name="Thomas B.C."/>
            <person name="Malmstrom R."/>
            <person name="Stieglmeier M."/>
            <person name="Klingl A."/>
            <person name="Woyke T."/>
            <person name="Ryan C.M."/>
            <person name="Banfield J.F."/>
        </authorList>
    </citation>
    <scope>NUCLEOTIDE SEQUENCE [LARGE SCALE GENOMIC DNA]</scope>
</reference>
<comment type="caution">
    <text evidence="10">The sequence shown here is derived from an EMBL/GenBank/DDBJ whole genome shotgun (WGS) entry which is preliminary data.</text>
</comment>
<dbReference type="Proteomes" id="UP000228700">
    <property type="component" value="Unassembled WGS sequence"/>
</dbReference>
<evidence type="ECO:0000256" key="4">
    <source>
        <dbReference type="ARBA" id="ARBA00022519"/>
    </source>
</evidence>
<evidence type="ECO:0000256" key="2">
    <source>
        <dbReference type="ARBA" id="ARBA00005745"/>
    </source>
</evidence>
<proteinExistence type="inferred from homology"/>
<dbReference type="InterPro" id="IPR042094">
    <property type="entry name" value="T2SS_GspF_sf"/>
</dbReference>
<feature type="transmembrane region" description="Helical" evidence="8">
    <location>
        <begin position="375"/>
        <end position="396"/>
    </location>
</feature>
<dbReference type="Pfam" id="PF00482">
    <property type="entry name" value="T2SSF"/>
    <property type="match status" value="2"/>
</dbReference>
<keyword evidence="3" id="KW-1003">Cell membrane</keyword>
<accession>A0A2M8LCY2</accession>
<evidence type="ECO:0000256" key="7">
    <source>
        <dbReference type="ARBA" id="ARBA00023136"/>
    </source>
</evidence>
<evidence type="ECO:0000256" key="6">
    <source>
        <dbReference type="ARBA" id="ARBA00022989"/>
    </source>
</evidence>
<evidence type="ECO:0000256" key="5">
    <source>
        <dbReference type="ARBA" id="ARBA00022692"/>
    </source>
</evidence>
<comment type="subcellular location">
    <subcellularLocation>
        <location evidence="1">Cell inner membrane</location>
        <topology evidence="1">Multi-pass membrane protein</topology>
    </subcellularLocation>
</comment>
<dbReference type="GO" id="GO:0005886">
    <property type="term" value="C:plasma membrane"/>
    <property type="evidence" value="ECO:0007669"/>
    <property type="project" value="UniProtKB-SubCell"/>
</dbReference>
<dbReference type="FunFam" id="1.20.81.30:FF:000001">
    <property type="entry name" value="Type II secretion system protein F"/>
    <property type="match status" value="2"/>
</dbReference>
<name>A0A2M8LCY2_9BACT</name>
<gene>
    <name evidence="10" type="ORF">COV01_00445</name>
</gene>
<sequence length="402" mass="44312">MLFSYRAVNKEGKEYDGTLEAQDKFALYKLVHTKGDTVLSVKEASDKKGFKLSSISFGGTKIADRIMFAKNLSAMLRAGLPLARSLAVLQKQMADKRMKIVCSELQDSLAKGESFAQTLKSYPKTFSTLFVAMVAAGEESGNLAGSLQIVADQLEKSYILQKKVRGAMMYPGIILLIMLIIGILMFIYVVPKLTETFREFNVELPLQTRIILNTSDFISNHYVLIFAGLIVLVSAFWSFSRSKIGKSIIHKSLLKIPVIGLIVMEVNSARTSRTLSSLLSSGVDIVHAIRISSDVVQNVHYKSMLMDASEKIQKGDSVQSLFLPRTDLFPPFVGEMIGVGEETGTLSKVLFEVATFYENEVDQKTKDISTIIEPVLMVVIGTGVGFFALAIISPIYSLTDNI</sequence>
<evidence type="ECO:0000259" key="9">
    <source>
        <dbReference type="Pfam" id="PF00482"/>
    </source>
</evidence>
<keyword evidence="4" id="KW-0997">Cell inner membrane</keyword>
<keyword evidence="6 8" id="KW-1133">Transmembrane helix</keyword>
<dbReference type="EMBL" id="PFEQ01000001">
    <property type="protein sequence ID" value="PJE74493.1"/>
    <property type="molecule type" value="Genomic_DNA"/>
</dbReference>
<protein>
    <recommendedName>
        <fullName evidence="9">Type II secretion system protein GspF domain-containing protein</fullName>
    </recommendedName>
</protein>